<dbReference type="EMBL" id="CM009757">
    <property type="protein sequence ID" value="PUZ39489.1"/>
    <property type="molecule type" value="Genomic_DNA"/>
</dbReference>
<gene>
    <name evidence="1" type="ORF">GQ55_9G315300</name>
</gene>
<name>A0A2T7C814_9POAL</name>
<evidence type="ECO:0000313" key="1">
    <source>
        <dbReference type="EMBL" id="PUZ39489.1"/>
    </source>
</evidence>
<reference evidence="1 2" key="1">
    <citation type="submission" date="2018-04" db="EMBL/GenBank/DDBJ databases">
        <title>WGS assembly of Panicum hallii var. hallii HAL2.</title>
        <authorList>
            <person name="Lovell J."/>
            <person name="Jenkins J."/>
            <person name="Lowry D."/>
            <person name="Mamidi S."/>
            <person name="Sreedasyam A."/>
            <person name="Weng X."/>
            <person name="Barry K."/>
            <person name="Bonette J."/>
            <person name="Campitelli B."/>
            <person name="Daum C."/>
            <person name="Gordon S."/>
            <person name="Gould B."/>
            <person name="Lipzen A."/>
            <person name="MacQueen A."/>
            <person name="Palacio-Mejia J."/>
            <person name="Plott C."/>
            <person name="Shakirov E."/>
            <person name="Shu S."/>
            <person name="Yoshinaga Y."/>
            <person name="Zane M."/>
            <person name="Rokhsar D."/>
            <person name="Grimwood J."/>
            <person name="Schmutz J."/>
            <person name="Juenger T."/>
        </authorList>
    </citation>
    <scope>NUCLEOTIDE SEQUENCE [LARGE SCALE GENOMIC DNA]</scope>
    <source>
        <strain evidence="2">cv. HAL2</strain>
    </source>
</reference>
<dbReference type="Proteomes" id="UP000244336">
    <property type="component" value="Chromosome 9"/>
</dbReference>
<accession>A0A2T7C814</accession>
<keyword evidence="2" id="KW-1185">Reference proteome</keyword>
<organism evidence="1 2">
    <name type="scientific">Panicum hallii var. hallii</name>
    <dbReference type="NCBI Taxonomy" id="1504633"/>
    <lineage>
        <taxon>Eukaryota</taxon>
        <taxon>Viridiplantae</taxon>
        <taxon>Streptophyta</taxon>
        <taxon>Embryophyta</taxon>
        <taxon>Tracheophyta</taxon>
        <taxon>Spermatophyta</taxon>
        <taxon>Magnoliopsida</taxon>
        <taxon>Liliopsida</taxon>
        <taxon>Poales</taxon>
        <taxon>Poaceae</taxon>
        <taxon>PACMAD clade</taxon>
        <taxon>Panicoideae</taxon>
        <taxon>Panicodae</taxon>
        <taxon>Paniceae</taxon>
        <taxon>Panicinae</taxon>
        <taxon>Panicum</taxon>
        <taxon>Panicum sect. Panicum</taxon>
    </lineage>
</organism>
<evidence type="ECO:0000313" key="2">
    <source>
        <dbReference type="Proteomes" id="UP000244336"/>
    </source>
</evidence>
<proteinExistence type="predicted"/>
<protein>
    <submittedName>
        <fullName evidence="1">Uncharacterized protein</fullName>
    </submittedName>
</protein>
<dbReference type="AlphaFoldDB" id="A0A2T7C814"/>
<sequence length="78" mass="8870">MSALPPPCLLMQASSDSKWHRFQELVSRALPYLITMGYSVKSLASMHHRSPRCSKLKQCSELKQAPITWYIWSSSGVM</sequence>
<dbReference type="Gramene" id="PUZ39489">
    <property type="protein sequence ID" value="PUZ39489"/>
    <property type="gene ID" value="GQ55_9G315300"/>
</dbReference>